<organism evidence="25 26">
    <name type="scientific">Campylobacter vicugnae</name>
    <dbReference type="NCBI Taxonomy" id="1660076"/>
    <lineage>
        <taxon>Bacteria</taxon>
        <taxon>Pseudomonadati</taxon>
        <taxon>Campylobacterota</taxon>
        <taxon>Epsilonproteobacteria</taxon>
        <taxon>Campylobacterales</taxon>
        <taxon>Campylobacteraceae</taxon>
        <taxon>Campylobacter</taxon>
    </lineage>
</organism>
<dbReference type="Pfam" id="PF01219">
    <property type="entry name" value="DAGK_prokar"/>
    <property type="match status" value="1"/>
</dbReference>
<evidence type="ECO:0000256" key="7">
    <source>
        <dbReference type="ARBA" id="ARBA00022519"/>
    </source>
</evidence>
<evidence type="ECO:0000256" key="8">
    <source>
        <dbReference type="ARBA" id="ARBA00022679"/>
    </source>
</evidence>
<evidence type="ECO:0000313" key="26">
    <source>
        <dbReference type="Proteomes" id="UP000194265"/>
    </source>
</evidence>
<evidence type="ECO:0000256" key="6">
    <source>
        <dbReference type="ARBA" id="ARBA00022516"/>
    </source>
</evidence>
<keyword evidence="13 22" id="KW-0067">ATP-binding</keyword>
<evidence type="ECO:0000256" key="13">
    <source>
        <dbReference type="ARBA" id="ARBA00022840"/>
    </source>
</evidence>
<keyword evidence="5" id="KW-1003">Cell membrane</keyword>
<reference evidence="25 26" key="1">
    <citation type="journal article" date="2017" name="Genome Biol. Evol.">
        <title>Comparative Genomic Analysis Identifies a Campylobacter Clade Deficient in Selenium Metabolism.</title>
        <authorList>
            <person name="Miller W.G."/>
            <person name="Yee E."/>
            <person name="Lopes B.S."/>
            <person name="Chapman M.H."/>
            <person name="Huynh S."/>
            <person name="Bono J.L."/>
            <person name="Parker C.T."/>
            <person name="Strachan N.J.C."/>
            <person name="Forbes K.J."/>
        </authorList>
    </citation>
    <scope>NUCLEOTIDE SEQUENCE [LARGE SCALE GENOMIC DNA]</scope>
    <source>
        <strain evidence="25 26">RM8964</strain>
    </source>
</reference>
<keyword evidence="6" id="KW-0444">Lipid biosynthesis</keyword>
<feature type="binding site" evidence="22">
    <location>
        <position position="25"/>
    </location>
    <ligand>
        <name>ATP</name>
        <dbReference type="ChEBI" id="CHEBI:30616"/>
    </ligand>
</feature>
<keyword evidence="10 23" id="KW-0479">Metal-binding</keyword>
<evidence type="ECO:0000256" key="11">
    <source>
        <dbReference type="ARBA" id="ARBA00022741"/>
    </source>
</evidence>
<evidence type="ECO:0000256" key="21">
    <source>
        <dbReference type="PIRSR" id="PIRSR600829-2"/>
    </source>
</evidence>
<feature type="binding site" evidence="21">
    <location>
        <position position="95"/>
    </location>
    <ligand>
        <name>substrate</name>
    </ligand>
</feature>
<dbReference type="CDD" id="cd14264">
    <property type="entry name" value="DAGK_IM"/>
    <property type="match status" value="1"/>
</dbReference>
<evidence type="ECO:0000256" key="15">
    <source>
        <dbReference type="ARBA" id="ARBA00022989"/>
    </source>
</evidence>
<keyword evidence="19 24" id="KW-1208">Phospholipid metabolism</keyword>
<evidence type="ECO:0000256" key="12">
    <source>
        <dbReference type="ARBA" id="ARBA00022777"/>
    </source>
</evidence>
<evidence type="ECO:0000256" key="10">
    <source>
        <dbReference type="ARBA" id="ARBA00022723"/>
    </source>
</evidence>
<dbReference type="GO" id="GO:0046872">
    <property type="term" value="F:metal ion binding"/>
    <property type="evidence" value="ECO:0007669"/>
    <property type="project" value="UniProtKB-KW"/>
</dbReference>
<dbReference type="GO" id="GO:0005524">
    <property type="term" value="F:ATP binding"/>
    <property type="evidence" value="ECO:0007669"/>
    <property type="project" value="UniProtKB-KW"/>
</dbReference>
<comment type="cofactor">
    <cofactor evidence="23">
        <name>Mg(2+)</name>
        <dbReference type="ChEBI" id="CHEBI:18420"/>
    </cofactor>
    <text evidence="23">Mn(2+), Zn(2+), Cd(2+) and Co(2+) support activity to lesser extents.</text>
</comment>
<evidence type="ECO:0000256" key="5">
    <source>
        <dbReference type="ARBA" id="ARBA00022475"/>
    </source>
</evidence>
<dbReference type="RefSeq" id="WP_192940496.1">
    <property type="nucleotide sequence ID" value="NZ_CP018791.1"/>
</dbReference>
<feature type="transmembrane region" description="Helical" evidence="24">
    <location>
        <begin position="93"/>
        <end position="118"/>
    </location>
</feature>
<comment type="similarity">
    <text evidence="2 24">Belongs to the bacterial diacylglycerol kinase family.</text>
</comment>
<name>A0A1X9SZ77_9BACT</name>
<protein>
    <recommendedName>
        <fullName evidence="4 24">Diacylglycerol kinase</fullName>
        <ecNumber evidence="3 24">2.7.1.107</ecNumber>
    </recommendedName>
</protein>
<comment type="subcellular location">
    <subcellularLocation>
        <location evidence="1">Cell inner membrane</location>
        <topology evidence="1">Multi-pass membrane protein</topology>
    </subcellularLocation>
</comment>
<comment type="catalytic activity">
    <reaction evidence="24">
        <text>a 1,2-diacyl-sn-glycerol + ATP = a 1,2-diacyl-sn-glycero-3-phosphate + ADP + H(+)</text>
        <dbReference type="Rhea" id="RHEA:10272"/>
        <dbReference type="ChEBI" id="CHEBI:15378"/>
        <dbReference type="ChEBI" id="CHEBI:17815"/>
        <dbReference type="ChEBI" id="CHEBI:30616"/>
        <dbReference type="ChEBI" id="CHEBI:58608"/>
        <dbReference type="ChEBI" id="CHEBI:456216"/>
        <dbReference type="EC" id="2.7.1.107"/>
    </reaction>
</comment>
<dbReference type="STRING" id="1660074.CVIC8964_0141"/>
<evidence type="ECO:0000256" key="3">
    <source>
        <dbReference type="ARBA" id="ARBA00012133"/>
    </source>
</evidence>
<keyword evidence="18" id="KW-0594">Phospholipid biosynthesis</keyword>
<gene>
    <name evidence="25" type="primary">dgkA</name>
    <name evidence="25" type="ORF">CVIC8964_0141</name>
</gene>
<dbReference type="GO" id="GO:0006654">
    <property type="term" value="P:phosphatidic acid biosynthetic process"/>
    <property type="evidence" value="ECO:0007669"/>
    <property type="project" value="InterPro"/>
</dbReference>
<proteinExistence type="inferred from homology"/>
<evidence type="ECO:0000256" key="17">
    <source>
        <dbReference type="ARBA" id="ARBA00023136"/>
    </source>
</evidence>
<feature type="binding site" evidence="22">
    <location>
        <position position="13"/>
    </location>
    <ligand>
        <name>ATP</name>
        <dbReference type="ChEBI" id="CHEBI:30616"/>
    </ligand>
</feature>
<dbReference type="InterPro" id="IPR033718">
    <property type="entry name" value="DAGK_prok"/>
</dbReference>
<evidence type="ECO:0000256" key="16">
    <source>
        <dbReference type="ARBA" id="ARBA00023098"/>
    </source>
</evidence>
<sequence>MKPKYHFYSNTIYALSGLAAMWKNERSFRIELFIIIPLFIAIWFLPLSGIEQIILGISLLFILAMECVNSAIEACVDIITPDFHPLAKIAKDYGSAAVFIAISSAVLCWGVIIFRIVFDA</sequence>
<dbReference type="InterPro" id="IPR000829">
    <property type="entry name" value="DAGK"/>
</dbReference>
<keyword evidence="8 24" id="KW-0808">Transferase</keyword>
<dbReference type="GO" id="GO:0005886">
    <property type="term" value="C:plasma membrane"/>
    <property type="evidence" value="ECO:0007669"/>
    <property type="project" value="UniProtKB-SubCell"/>
</dbReference>
<evidence type="ECO:0000256" key="23">
    <source>
        <dbReference type="PIRSR" id="PIRSR600829-4"/>
    </source>
</evidence>
<dbReference type="GO" id="GO:0004143">
    <property type="term" value="F:ATP-dependent diacylglycerol kinase activity"/>
    <property type="evidence" value="ECO:0007669"/>
    <property type="project" value="UniProtKB-EC"/>
</dbReference>
<dbReference type="AlphaFoldDB" id="A0A1X9SZ77"/>
<dbReference type="EC" id="2.7.1.107" evidence="3 24"/>
<feature type="binding site" evidence="21">
    <location>
        <position position="66"/>
    </location>
    <ligand>
        <name>substrate</name>
    </ligand>
</feature>
<dbReference type="InterPro" id="IPR036945">
    <property type="entry name" value="DAGK_sf"/>
</dbReference>
<evidence type="ECO:0000256" key="24">
    <source>
        <dbReference type="RuleBase" id="RU363065"/>
    </source>
</evidence>
<keyword evidence="15 24" id="KW-1133">Transmembrane helix</keyword>
<feature type="binding site" evidence="23">
    <location>
        <position position="73"/>
    </location>
    <ligand>
        <name>a divalent metal cation</name>
        <dbReference type="ChEBI" id="CHEBI:60240"/>
    </ligand>
</feature>
<accession>A0A1X9SZ77</accession>
<feature type="binding site" evidence="22">
    <location>
        <position position="73"/>
    </location>
    <ligand>
        <name>ATP</name>
        <dbReference type="ChEBI" id="CHEBI:30616"/>
    </ligand>
</feature>
<comment type="function">
    <text evidence="24">Catalyzes the ATP-dependent phosphorylation of sn-l,2-diacylglycerol (DAG) to phosphatidic acid. Involved in the recycling of diacylglycerol produced as a by-product during membrane-derived oligosaccharide (MDO) biosynthesis.</text>
</comment>
<evidence type="ECO:0000313" key="25">
    <source>
        <dbReference type="EMBL" id="ARR01584.1"/>
    </source>
</evidence>
<evidence type="ECO:0000256" key="14">
    <source>
        <dbReference type="ARBA" id="ARBA00022842"/>
    </source>
</evidence>
<dbReference type="EMBL" id="CP018791">
    <property type="protein sequence ID" value="ARR01584.1"/>
    <property type="molecule type" value="Genomic_DNA"/>
</dbReference>
<feature type="transmembrane region" description="Helical" evidence="24">
    <location>
        <begin position="30"/>
        <end position="47"/>
    </location>
</feature>
<dbReference type="PANTHER" id="PTHR34299:SF1">
    <property type="entry name" value="DIACYLGLYCEROL KINASE"/>
    <property type="match status" value="1"/>
</dbReference>
<feature type="binding site" evidence="23">
    <location>
        <position position="25"/>
    </location>
    <ligand>
        <name>a divalent metal cation</name>
        <dbReference type="ChEBI" id="CHEBI:60240"/>
    </ligand>
</feature>
<keyword evidence="12 24" id="KW-0418">Kinase</keyword>
<feature type="active site" description="Proton acceptor" evidence="20">
    <location>
        <position position="66"/>
    </location>
</feature>
<dbReference type="Proteomes" id="UP000194265">
    <property type="component" value="Chromosome"/>
</dbReference>
<dbReference type="Gene3D" id="1.10.287.3610">
    <property type="match status" value="1"/>
</dbReference>
<keyword evidence="11 22" id="KW-0547">Nucleotide-binding</keyword>
<evidence type="ECO:0000256" key="1">
    <source>
        <dbReference type="ARBA" id="ARBA00004429"/>
    </source>
</evidence>
<keyword evidence="14 23" id="KW-0460">Magnesium</keyword>
<keyword evidence="7" id="KW-0997">Cell inner membrane</keyword>
<comment type="caution">
    <text evidence="24">Lacks conserved residue(s) required for the propagation of feature annotation.</text>
</comment>
<evidence type="ECO:0000256" key="9">
    <source>
        <dbReference type="ARBA" id="ARBA00022692"/>
    </source>
</evidence>
<dbReference type="PANTHER" id="PTHR34299">
    <property type="entry name" value="DIACYLGLYCEROL KINASE"/>
    <property type="match status" value="1"/>
</dbReference>
<keyword evidence="17 24" id="KW-0472">Membrane</keyword>
<feature type="binding site" evidence="22">
    <location>
        <begin position="91"/>
        <end position="92"/>
    </location>
    <ligand>
        <name>ATP</name>
        <dbReference type="ChEBI" id="CHEBI:30616"/>
    </ligand>
</feature>
<dbReference type="PROSITE" id="PS01069">
    <property type="entry name" value="DAGK_PROKAR"/>
    <property type="match status" value="1"/>
</dbReference>
<evidence type="ECO:0000256" key="2">
    <source>
        <dbReference type="ARBA" id="ARBA00005967"/>
    </source>
</evidence>
<evidence type="ECO:0000256" key="18">
    <source>
        <dbReference type="ARBA" id="ARBA00023209"/>
    </source>
</evidence>
<evidence type="ECO:0000256" key="4">
    <source>
        <dbReference type="ARBA" id="ARBA00017575"/>
    </source>
</evidence>
<evidence type="ECO:0000256" key="19">
    <source>
        <dbReference type="ARBA" id="ARBA00023264"/>
    </source>
</evidence>
<evidence type="ECO:0000256" key="22">
    <source>
        <dbReference type="PIRSR" id="PIRSR600829-3"/>
    </source>
</evidence>
<keyword evidence="9 24" id="KW-0812">Transmembrane</keyword>
<keyword evidence="16 24" id="KW-0443">Lipid metabolism</keyword>
<evidence type="ECO:0000256" key="20">
    <source>
        <dbReference type="PIRSR" id="PIRSR600829-1"/>
    </source>
</evidence>